<dbReference type="EMBL" id="CP163435">
    <property type="protein sequence ID" value="XDQ31336.1"/>
    <property type="molecule type" value="Genomic_DNA"/>
</dbReference>
<reference evidence="1" key="1">
    <citation type="submission" date="2024-07" db="EMBL/GenBank/DDBJ databases">
        <authorList>
            <person name="Yu S.T."/>
        </authorList>
    </citation>
    <scope>NUCLEOTIDE SEQUENCE</scope>
    <source>
        <strain evidence="1">R21</strain>
    </source>
</reference>
<accession>A0AB39PL82</accession>
<protein>
    <recommendedName>
        <fullName evidence="2">WD40 repeat domain-containing protein</fullName>
    </recommendedName>
</protein>
<dbReference type="Gene3D" id="2.130.10.10">
    <property type="entry name" value="YVTN repeat-like/Quinoprotein amine dehydrogenase"/>
    <property type="match status" value="1"/>
</dbReference>
<evidence type="ECO:0000313" key="1">
    <source>
        <dbReference type="EMBL" id="XDQ31336.1"/>
    </source>
</evidence>
<dbReference type="RefSeq" id="WP_369242145.1">
    <property type="nucleotide sequence ID" value="NZ_CP163435.1"/>
</dbReference>
<dbReference type="AlphaFoldDB" id="A0AB39PL82"/>
<proteinExistence type="predicted"/>
<dbReference type="InterPro" id="IPR011044">
    <property type="entry name" value="Quino_amine_DH_bsu"/>
</dbReference>
<dbReference type="SUPFAM" id="SSF50969">
    <property type="entry name" value="YVTN repeat-like/Quinoprotein amine dehydrogenase"/>
    <property type="match status" value="1"/>
</dbReference>
<sequence length="334" mass="36748">MGAVADLAPVRDCERPVWLALGEDGTISRWDVATGDHEALATTTVSPEPDHEPWNDRRLRRRLHASHDGMFAAVVNDYGRYGEVIDLRTGEVTLALDSQDYRADTVPFSLAFGQSPGGLCVVIHRTDWNRLDVSDAQTGLLLTDRSLPVSAEGDALPEHHLDYFHGALYVSPDGKRILDDGWIWHPIGFPSVWDLGQWIEGNVWESEDGASRVDVCARAYYWDHAMTWIDSARVAIEGIGDDDNVMRPGARIFDTSRTGQSGTAVELLAFEGPTGPFFSDGTRLFSCDGAGLSIWDPVEGKPLGAVPGFSPTHHHSSARQFLQLRNGTVRIWSA</sequence>
<name>A0AB39PL82_9ACTN</name>
<gene>
    <name evidence="1" type="ORF">AB5J56_44495</name>
</gene>
<dbReference type="InterPro" id="IPR015943">
    <property type="entry name" value="WD40/YVTN_repeat-like_dom_sf"/>
</dbReference>
<organism evidence="1">
    <name type="scientific">Streptomyces sp. R21</name>
    <dbReference type="NCBI Taxonomy" id="3238627"/>
    <lineage>
        <taxon>Bacteria</taxon>
        <taxon>Bacillati</taxon>
        <taxon>Actinomycetota</taxon>
        <taxon>Actinomycetes</taxon>
        <taxon>Kitasatosporales</taxon>
        <taxon>Streptomycetaceae</taxon>
        <taxon>Streptomyces</taxon>
    </lineage>
</organism>
<evidence type="ECO:0008006" key="2">
    <source>
        <dbReference type="Google" id="ProtNLM"/>
    </source>
</evidence>